<reference evidence="19" key="1">
    <citation type="submission" date="2022-04" db="EMBL/GenBank/DDBJ databases">
        <title>Carnegiea gigantea Genome sequencing and assembly v2.</title>
        <authorList>
            <person name="Copetti D."/>
            <person name="Sanderson M.J."/>
            <person name="Burquez A."/>
            <person name="Wojciechowski M.F."/>
        </authorList>
    </citation>
    <scope>NUCLEOTIDE SEQUENCE</scope>
    <source>
        <strain evidence="19">SGP5-SGP5p</strain>
        <tissue evidence="19">Aerial part</tissue>
    </source>
</reference>
<feature type="chain" id="PRO_5040339710" description="RING-type E3 ubiquitin transferase" evidence="17">
    <location>
        <begin position="25"/>
        <end position="393"/>
    </location>
</feature>
<dbReference type="CDD" id="cd16461">
    <property type="entry name" value="RING-H2_EL5-like"/>
    <property type="match status" value="1"/>
</dbReference>
<accession>A0A9Q1QDB7</accession>
<evidence type="ECO:0000256" key="12">
    <source>
        <dbReference type="ARBA" id="ARBA00022989"/>
    </source>
</evidence>
<dbReference type="SMART" id="SM00184">
    <property type="entry name" value="RING"/>
    <property type="match status" value="1"/>
</dbReference>
<dbReference type="GO" id="GO:0008270">
    <property type="term" value="F:zinc ion binding"/>
    <property type="evidence" value="ECO:0007669"/>
    <property type="project" value="UniProtKB-KW"/>
</dbReference>
<evidence type="ECO:0000256" key="1">
    <source>
        <dbReference type="ARBA" id="ARBA00000900"/>
    </source>
</evidence>
<comment type="caution">
    <text evidence="19">The sequence shown here is derived from an EMBL/GenBank/DDBJ whole genome shotgun (WGS) entry which is preliminary data.</text>
</comment>
<dbReference type="EMBL" id="JAKOGI010000338">
    <property type="protein sequence ID" value="KAJ8436560.1"/>
    <property type="molecule type" value="Genomic_DNA"/>
</dbReference>
<evidence type="ECO:0000256" key="4">
    <source>
        <dbReference type="ARBA" id="ARBA00012483"/>
    </source>
</evidence>
<evidence type="ECO:0000256" key="3">
    <source>
        <dbReference type="ARBA" id="ARBA00004906"/>
    </source>
</evidence>
<keyword evidence="13 16" id="KW-0472">Membrane</keyword>
<evidence type="ECO:0000256" key="14">
    <source>
        <dbReference type="ARBA" id="ARBA00024209"/>
    </source>
</evidence>
<sequence length="393" mass="43437">MHILVITPTIFSLLMIFFIHRTQSAGICPSFSCNHPRKYFPIHFPFRVPRNQSKRCGYPRFDLSCSSDRETCLRLPSSPSEPLVIKEIDYADQIVWVSDPNGCVPKRVMNLNLTGSPYMSGPYSVEYTLLSCSGPVDPTQLPAGSSVVRCLSEQDFTAVLTFEKEAEEKLVNLKGQCHVTKRVVAPLWWRGLAYGVYPMDMSDVLIQLRWELPGCGDCVVRGGSCGFIGDSGLDVGCFLLGGNGLSPSYIPGLPRSAKYGLILGAGMPGLLFMIGLSFYLSSRVRAYNQSRNHANAESSSTITPQPIILTLGLDDPTIESYPKTVLGESKRLPKLSDGTCPICLSEYQPKETLRAIPDCNHYFHVECIDEWLRMNATCPLCRNSPQKSSENGS</sequence>
<feature type="domain" description="RING-type" evidence="18">
    <location>
        <begin position="340"/>
        <end position="382"/>
    </location>
</feature>
<keyword evidence="9 15" id="KW-0863">Zinc-finger</keyword>
<evidence type="ECO:0000256" key="9">
    <source>
        <dbReference type="ARBA" id="ARBA00022771"/>
    </source>
</evidence>
<evidence type="ECO:0000256" key="2">
    <source>
        <dbReference type="ARBA" id="ARBA00004167"/>
    </source>
</evidence>
<dbReference type="PROSITE" id="PS50089">
    <property type="entry name" value="ZF_RING_2"/>
    <property type="match status" value="1"/>
</dbReference>
<dbReference type="AlphaFoldDB" id="A0A9Q1QDB7"/>
<evidence type="ECO:0000256" key="11">
    <source>
        <dbReference type="ARBA" id="ARBA00022833"/>
    </source>
</evidence>
<dbReference type="InterPro" id="IPR001841">
    <property type="entry name" value="Znf_RING"/>
</dbReference>
<evidence type="ECO:0000259" key="18">
    <source>
        <dbReference type="PROSITE" id="PS50089"/>
    </source>
</evidence>
<evidence type="ECO:0000256" key="7">
    <source>
        <dbReference type="ARBA" id="ARBA00022723"/>
    </source>
</evidence>
<keyword evidence="12 16" id="KW-1133">Transmembrane helix</keyword>
<feature type="signal peptide" evidence="17">
    <location>
        <begin position="1"/>
        <end position="24"/>
    </location>
</feature>
<dbReference type="InterPro" id="IPR046948">
    <property type="entry name" value="ATL20-22-like"/>
</dbReference>
<evidence type="ECO:0000313" key="19">
    <source>
        <dbReference type="EMBL" id="KAJ8436560.1"/>
    </source>
</evidence>
<dbReference type="OrthoDB" id="8062037at2759"/>
<dbReference type="InterPro" id="IPR025287">
    <property type="entry name" value="WAK_GUB"/>
</dbReference>
<evidence type="ECO:0000256" key="16">
    <source>
        <dbReference type="SAM" id="Phobius"/>
    </source>
</evidence>
<comment type="catalytic activity">
    <reaction evidence="1">
        <text>S-ubiquitinyl-[E2 ubiquitin-conjugating enzyme]-L-cysteine + [acceptor protein]-L-lysine = [E2 ubiquitin-conjugating enzyme]-L-cysteine + N(6)-ubiquitinyl-[acceptor protein]-L-lysine.</text>
        <dbReference type="EC" id="2.3.2.27"/>
    </reaction>
</comment>
<keyword evidence="11" id="KW-0862">Zinc</keyword>
<dbReference type="EC" id="2.3.2.27" evidence="4"/>
<keyword evidence="6 16" id="KW-0812">Transmembrane</keyword>
<evidence type="ECO:0000256" key="15">
    <source>
        <dbReference type="PROSITE-ProRule" id="PRU00175"/>
    </source>
</evidence>
<evidence type="ECO:0000256" key="8">
    <source>
        <dbReference type="ARBA" id="ARBA00022729"/>
    </source>
</evidence>
<name>A0A9Q1QDB7_9CARY</name>
<dbReference type="GO" id="GO:0061630">
    <property type="term" value="F:ubiquitin protein ligase activity"/>
    <property type="evidence" value="ECO:0007669"/>
    <property type="project" value="UniProtKB-EC"/>
</dbReference>
<dbReference type="Proteomes" id="UP001153076">
    <property type="component" value="Unassembled WGS sequence"/>
</dbReference>
<dbReference type="Pfam" id="PF13947">
    <property type="entry name" value="GUB_WAK_bind"/>
    <property type="match status" value="1"/>
</dbReference>
<comment type="subcellular location">
    <subcellularLocation>
        <location evidence="2">Membrane</location>
        <topology evidence="2">Single-pass membrane protein</topology>
    </subcellularLocation>
</comment>
<dbReference type="Pfam" id="PF13639">
    <property type="entry name" value="zf-RING_2"/>
    <property type="match status" value="1"/>
</dbReference>
<dbReference type="SUPFAM" id="SSF57850">
    <property type="entry name" value="RING/U-box"/>
    <property type="match status" value="1"/>
</dbReference>
<evidence type="ECO:0000256" key="13">
    <source>
        <dbReference type="ARBA" id="ARBA00023136"/>
    </source>
</evidence>
<keyword evidence="10" id="KW-0833">Ubl conjugation pathway</keyword>
<evidence type="ECO:0000256" key="5">
    <source>
        <dbReference type="ARBA" id="ARBA00022679"/>
    </source>
</evidence>
<protein>
    <recommendedName>
        <fullName evidence="4">RING-type E3 ubiquitin transferase</fullName>
        <ecNumber evidence="4">2.3.2.27</ecNumber>
    </recommendedName>
</protein>
<keyword evidence="20" id="KW-1185">Reference proteome</keyword>
<evidence type="ECO:0000313" key="20">
    <source>
        <dbReference type="Proteomes" id="UP001153076"/>
    </source>
</evidence>
<evidence type="ECO:0000256" key="6">
    <source>
        <dbReference type="ARBA" id="ARBA00022692"/>
    </source>
</evidence>
<keyword evidence="5" id="KW-0808">Transferase</keyword>
<feature type="transmembrane region" description="Helical" evidence="16">
    <location>
        <begin position="259"/>
        <end position="281"/>
    </location>
</feature>
<keyword evidence="8 17" id="KW-0732">Signal</keyword>
<organism evidence="19 20">
    <name type="scientific">Carnegiea gigantea</name>
    <dbReference type="NCBI Taxonomy" id="171969"/>
    <lineage>
        <taxon>Eukaryota</taxon>
        <taxon>Viridiplantae</taxon>
        <taxon>Streptophyta</taxon>
        <taxon>Embryophyta</taxon>
        <taxon>Tracheophyta</taxon>
        <taxon>Spermatophyta</taxon>
        <taxon>Magnoliopsida</taxon>
        <taxon>eudicotyledons</taxon>
        <taxon>Gunneridae</taxon>
        <taxon>Pentapetalae</taxon>
        <taxon>Caryophyllales</taxon>
        <taxon>Cactineae</taxon>
        <taxon>Cactaceae</taxon>
        <taxon>Cactoideae</taxon>
        <taxon>Echinocereeae</taxon>
        <taxon>Carnegiea</taxon>
    </lineage>
</organism>
<dbReference type="Gene3D" id="3.30.40.10">
    <property type="entry name" value="Zinc/RING finger domain, C3HC4 (zinc finger)"/>
    <property type="match status" value="1"/>
</dbReference>
<dbReference type="InterPro" id="IPR013083">
    <property type="entry name" value="Znf_RING/FYVE/PHD"/>
</dbReference>
<proteinExistence type="inferred from homology"/>
<dbReference type="GO" id="GO:0030247">
    <property type="term" value="F:polysaccharide binding"/>
    <property type="evidence" value="ECO:0007669"/>
    <property type="project" value="InterPro"/>
</dbReference>
<evidence type="ECO:0000256" key="17">
    <source>
        <dbReference type="SAM" id="SignalP"/>
    </source>
</evidence>
<comment type="pathway">
    <text evidence="3">Protein modification; protein ubiquitination.</text>
</comment>
<dbReference type="PANTHER" id="PTHR46279:SF31">
    <property type="entry name" value="RING-H2 FINGER PROTEIN ATL20-LIKE ISOFORM X1"/>
    <property type="match status" value="1"/>
</dbReference>
<evidence type="ECO:0000256" key="10">
    <source>
        <dbReference type="ARBA" id="ARBA00022786"/>
    </source>
</evidence>
<keyword evidence="7" id="KW-0479">Metal-binding</keyword>
<dbReference type="PANTHER" id="PTHR46279">
    <property type="entry name" value="RING/U-BOX SUPERFAMILY PROTEIN"/>
    <property type="match status" value="1"/>
</dbReference>
<comment type="similarity">
    <text evidence="14">Belongs to the RING-type zinc finger family. ATL subfamily.</text>
</comment>
<dbReference type="GO" id="GO:0016020">
    <property type="term" value="C:membrane"/>
    <property type="evidence" value="ECO:0007669"/>
    <property type="project" value="UniProtKB-SubCell"/>
</dbReference>
<gene>
    <name evidence="19" type="ORF">Cgig2_031501</name>
</gene>